<evidence type="ECO:0000313" key="10">
    <source>
        <dbReference type="Proteomes" id="UP001169242"/>
    </source>
</evidence>
<gene>
    <name evidence="9" type="ORF">PBV87_11885</name>
</gene>
<evidence type="ECO:0000256" key="5">
    <source>
        <dbReference type="ARBA" id="ARBA00022989"/>
    </source>
</evidence>
<feature type="transmembrane region" description="Helical" evidence="7">
    <location>
        <begin position="102"/>
        <end position="121"/>
    </location>
</feature>
<dbReference type="InterPro" id="IPR051788">
    <property type="entry name" value="MFS_Transporter"/>
</dbReference>
<evidence type="ECO:0000256" key="3">
    <source>
        <dbReference type="ARBA" id="ARBA00022448"/>
    </source>
</evidence>
<dbReference type="RefSeq" id="WP_271012440.1">
    <property type="nucleotide sequence ID" value="NZ_JAQIFT010000046.1"/>
</dbReference>
<name>A0AA42J149_9FIRM</name>
<dbReference type="PANTHER" id="PTHR23514">
    <property type="entry name" value="BYPASS OF STOP CODON PROTEIN 6"/>
    <property type="match status" value="1"/>
</dbReference>
<keyword evidence="6 7" id="KW-0472">Membrane</keyword>
<keyword evidence="3" id="KW-0813">Transport</keyword>
<proteinExistence type="inferred from homology"/>
<feature type="domain" description="Major facilitator superfamily (MFS) profile" evidence="8">
    <location>
        <begin position="13"/>
        <end position="386"/>
    </location>
</feature>
<feature type="transmembrane region" description="Helical" evidence="7">
    <location>
        <begin position="209"/>
        <end position="233"/>
    </location>
</feature>
<dbReference type="Gene3D" id="1.20.1250.20">
    <property type="entry name" value="MFS general substrate transporter like domains"/>
    <property type="match status" value="2"/>
</dbReference>
<evidence type="ECO:0000256" key="7">
    <source>
        <dbReference type="SAM" id="Phobius"/>
    </source>
</evidence>
<dbReference type="GO" id="GO:0005886">
    <property type="term" value="C:plasma membrane"/>
    <property type="evidence" value="ECO:0007669"/>
    <property type="project" value="UniProtKB-SubCell"/>
</dbReference>
<keyword evidence="4 7" id="KW-0812">Transmembrane</keyword>
<evidence type="ECO:0000256" key="6">
    <source>
        <dbReference type="ARBA" id="ARBA00023136"/>
    </source>
</evidence>
<feature type="transmembrane region" description="Helical" evidence="7">
    <location>
        <begin position="276"/>
        <end position="293"/>
    </location>
</feature>
<reference evidence="9" key="1">
    <citation type="journal article" date="2023" name="Int. J. Syst. Evol. Microbiol.">
        <title>&lt;i&gt;Holtiella tumoricola&lt;/i&gt; gen. nov. sp. nov., isolated from a human clinical sample.</title>
        <authorList>
            <person name="Allen-Vercoe E."/>
            <person name="Daigneault M.C."/>
            <person name="Vancuren S.J."/>
            <person name="Cochrane K."/>
            <person name="O'Neal L.L."/>
            <person name="Sankaranarayanan K."/>
            <person name="Lawson P.A."/>
        </authorList>
    </citation>
    <scope>NUCLEOTIDE SEQUENCE</scope>
    <source>
        <strain evidence="9">CC70A</strain>
    </source>
</reference>
<dbReference type="InterPro" id="IPR020846">
    <property type="entry name" value="MFS_dom"/>
</dbReference>
<dbReference type="AlphaFoldDB" id="A0AA42J149"/>
<evidence type="ECO:0000259" key="8">
    <source>
        <dbReference type="PROSITE" id="PS50850"/>
    </source>
</evidence>
<dbReference type="PANTHER" id="PTHR23514:SF3">
    <property type="entry name" value="BYPASS OF STOP CODON PROTEIN 6"/>
    <property type="match status" value="1"/>
</dbReference>
<feature type="transmembrane region" description="Helical" evidence="7">
    <location>
        <begin position="49"/>
        <end position="67"/>
    </location>
</feature>
<organism evidence="9 10">
    <name type="scientific">Holtiella tumoricola</name>
    <dbReference type="NCBI Taxonomy" id="3018743"/>
    <lineage>
        <taxon>Bacteria</taxon>
        <taxon>Bacillati</taxon>
        <taxon>Bacillota</taxon>
        <taxon>Clostridia</taxon>
        <taxon>Lachnospirales</taxon>
        <taxon>Cellulosilyticaceae</taxon>
        <taxon>Holtiella</taxon>
    </lineage>
</organism>
<comment type="caution">
    <text evidence="9">The sequence shown here is derived from an EMBL/GenBank/DDBJ whole genome shotgun (WGS) entry which is preliminary data.</text>
</comment>
<dbReference type="Pfam" id="PF07690">
    <property type="entry name" value="MFS_1"/>
    <property type="match status" value="1"/>
</dbReference>
<evidence type="ECO:0000313" key="9">
    <source>
        <dbReference type="EMBL" id="MDA3732184.1"/>
    </source>
</evidence>
<dbReference type="InterPro" id="IPR011701">
    <property type="entry name" value="MFS"/>
</dbReference>
<sequence>MKEKIAEHKRYIAFIGFGLCMIVLGASDSLRGIFSAVFQNHFSLSTTELSLIVTVSYLGNLVFLLCGGNLLDHFNKKKVFLMTLGVWMIGALLFVTSESYPLLLVGMFLCMGTSTLMNTTINILVPVIFAASPGLIVNILFFVQGIGTSGAQNIVGRAAVDIVNWKLVNGVLLGGALVSMLILFFFNMPQVTQKEKESISYKSILKNPAFIYCILIFGFYFIAEHGILNWFLLYGINGLGIQTNQAAVLLSIFFGGITVGRLIFAPVVQKLGVERSIIIFGGIATILYGIGIVGGSSTVVVLSSAGLAFSILYPTLVLMLQNYYEKECIASATGMIISIATLFDIGFNLVFGKVVDLIGMRLAFFILLGSMIMFFICLMLFWKRAKQYKQIEPEQAMKI</sequence>
<feature type="transmembrane region" description="Helical" evidence="7">
    <location>
        <begin position="79"/>
        <end position="96"/>
    </location>
</feature>
<feature type="transmembrane region" description="Helical" evidence="7">
    <location>
        <begin position="332"/>
        <end position="351"/>
    </location>
</feature>
<dbReference type="SUPFAM" id="SSF103473">
    <property type="entry name" value="MFS general substrate transporter"/>
    <property type="match status" value="1"/>
</dbReference>
<protein>
    <submittedName>
        <fullName evidence="9">MFS transporter</fullName>
    </submittedName>
</protein>
<dbReference type="GO" id="GO:0022857">
    <property type="term" value="F:transmembrane transporter activity"/>
    <property type="evidence" value="ECO:0007669"/>
    <property type="project" value="InterPro"/>
</dbReference>
<feature type="transmembrane region" description="Helical" evidence="7">
    <location>
        <begin position="167"/>
        <end position="188"/>
    </location>
</feature>
<evidence type="ECO:0000256" key="4">
    <source>
        <dbReference type="ARBA" id="ARBA00022692"/>
    </source>
</evidence>
<feature type="transmembrane region" description="Helical" evidence="7">
    <location>
        <begin position="299"/>
        <end position="320"/>
    </location>
</feature>
<feature type="transmembrane region" description="Helical" evidence="7">
    <location>
        <begin position="245"/>
        <end position="264"/>
    </location>
</feature>
<feature type="transmembrane region" description="Helical" evidence="7">
    <location>
        <begin position="12"/>
        <end position="37"/>
    </location>
</feature>
<comment type="subcellular location">
    <subcellularLocation>
        <location evidence="1">Cell membrane</location>
        <topology evidence="1">Multi-pass membrane protein</topology>
    </subcellularLocation>
</comment>
<evidence type="ECO:0000256" key="2">
    <source>
        <dbReference type="ARBA" id="ARBA00008335"/>
    </source>
</evidence>
<feature type="transmembrane region" description="Helical" evidence="7">
    <location>
        <begin position="363"/>
        <end position="382"/>
    </location>
</feature>
<dbReference type="InterPro" id="IPR036259">
    <property type="entry name" value="MFS_trans_sf"/>
</dbReference>
<keyword evidence="5 7" id="KW-1133">Transmembrane helix</keyword>
<dbReference type="Proteomes" id="UP001169242">
    <property type="component" value="Unassembled WGS sequence"/>
</dbReference>
<keyword evidence="10" id="KW-1185">Reference proteome</keyword>
<dbReference type="PROSITE" id="PS50850">
    <property type="entry name" value="MFS"/>
    <property type="match status" value="1"/>
</dbReference>
<evidence type="ECO:0000256" key="1">
    <source>
        <dbReference type="ARBA" id="ARBA00004651"/>
    </source>
</evidence>
<dbReference type="EMBL" id="JAQIFT010000046">
    <property type="protein sequence ID" value="MDA3732184.1"/>
    <property type="molecule type" value="Genomic_DNA"/>
</dbReference>
<comment type="similarity">
    <text evidence="2">Belongs to the major facilitator superfamily.</text>
</comment>
<accession>A0AA42J149</accession>
<feature type="transmembrane region" description="Helical" evidence="7">
    <location>
        <begin position="128"/>
        <end position="147"/>
    </location>
</feature>